<evidence type="ECO:0000313" key="4">
    <source>
        <dbReference type="EMBL" id="QDO85720.1"/>
    </source>
</evidence>
<protein>
    <submittedName>
        <fullName evidence="4">Response regulator</fullName>
    </submittedName>
</protein>
<feature type="modified residue" description="4-aspartylphosphate" evidence="1">
    <location>
        <position position="123"/>
    </location>
</feature>
<dbReference type="CDD" id="cd00156">
    <property type="entry name" value="REC"/>
    <property type="match status" value="1"/>
</dbReference>
<dbReference type="PROSITE" id="PS50110">
    <property type="entry name" value="RESPONSE_REGULATORY"/>
    <property type="match status" value="1"/>
</dbReference>
<sequence>MSKFARTRQKLDKLAHDWPRVSIILFSIVVSFVVLYALLSTHSFDRYLTASHEGHSVIDEKTIVYSEAADAIGRVLWIDDHPENNSREREYLRRENIGVYSTTSSREALLLISLYQYDVIISDMGREEDAIAGLKLLEKMRNQGTVIPFYIYTLNATDELIAKVTSSGGQGVAVDSRDLFRQVMTHFDTEL</sequence>
<organism evidence="4 5">
    <name type="scientific">Shewanella psychropiezotolerans</name>
    <dbReference type="NCBI Taxonomy" id="2593655"/>
    <lineage>
        <taxon>Bacteria</taxon>
        <taxon>Pseudomonadati</taxon>
        <taxon>Pseudomonadota</taxon>
        <taxon>Gammaproteobacteria</taxon>
        <taxon>Alteromonadales</taxon>
        <taxon>Shewanellaceae</taxon>
        <taxon>Shewanella</taxon>
    </lineage>
</organism>
<evidence type="ECO:0000259" key="3">
    <source>
        <dbReference type="PROSITE" id="PS50110"/>
    </source>
</evidence>
<dbReference type="SUPFAM" id="SSF52172">
    <property type="entry name" value="CheY-like"/>
    <property type="match status" value="1"/>
</dbReference>
<dbReference type="RefSeq" id="WP_144048034.1">
    <property type="nucleotide sequence ID" value="NZ_CP041614.1"/>
</dbReference>
<keyword evidence="2" id="KW-1133">Transmembrane helix</keyword>
<dbReference type="InterPro" id="IPR011006">
    <property type="entry name" value="CheY-like_superfamily"/>
</dbReference>
<feature type="domain" description="Response regulatory" evidence="3">
    <location>
        <begin position="74"/>
        <end position="191"/>
    </location>
</feature>
<name>A0ABX5X303_9GAMM</name>
<keyword evidence="1" id="KW-0597">Phosphoprotein</keyword>
<dbReference type="EMBL" id="CP041614">
    <property type="protein sequence ID" value="QDO85720.1"/>
    <property type="molecule type" value="Genomic_DNA"/>
</dbReference>
<evidence type="ECO:0000256" key="2">
    <source>
        <dbReference type="SAM" id="Phobius"/>
    </source>
</evidence>
<gene>
    <name evidence="4" type="ORF">FM037_23705</name>
</gene>
<proteinExistence type="predicted"/>
<keyword evidence="5" id="KW-1185">Reference proteome</keyword>
<dbReference type="Proteomes" id="UP000315947">
    <property type="component" value="Chromosome"/>
</dbReference>
<feature type="transmembrane region" description="Helical" evidence="2">
    <location>
        <begin position="21"/>
        <end position="39"/>
    </location>
</feature>
<dbReference type="Pfam" id="PF00072">
    <property type="entry name" value="Response_reg"/>
    <property type="match status" value="1"/>
</dbReference>
<accession>A0ABX5X303</accession>
<evidence type="ECO:0000313" key="5">
    <source>
        <dbReference type="Proteomes" id="UP000315947"/>
    </source>
</evidence>
<dbReference type="InterPro" id="IPR001789">
    <property type="entry name" value="Sig_transdc_resp-reg_receiver"/>
</dbReference>
<dbReference type="Gene3D" id="3.40.50.2300">
    <property type="match status" value="1"/>
</dbReference>
<evidence type="ECO:0000256" key="1">
    <source>
        <dbReference type="PROSITE-ProRule" id="PRU00169"/>
    </source>
</evidence>
<keyword evidence="2" id="KW-0812">Transmembrane</keyword>
<reference evidence="4 5" key="1">
    <citation type="submission" date="2019-07" db="EMBL/GenBank/DDBJ databases">
        <title>Shewanella sp. YLB-06 whole genomic sequence.</title>
        <authorList>
            <person name="Yu L."/>
        </authorList>
    </citation>
    <scope>NUCLEOTIDE SEQUENCE [LARGE SCALE GENOMIC DNA]</scope>
    <source>
        <strain evidence="4 5">YLB-06</strain>
    </source>
</reference>
<keyword evidence="2" id="KW-0472">Membrane</keyword>